<gene>
    <name evidence="1" type="ORF">CDAR_53831</name>
</gene>
<dbReference type="EMBL" id="BPLQ01015359">
    <property type="protein sequence ID" value="GIY87618.1"/>
    <property type="molecule type" value="Genomic_DNA"/>
</dbReference>
<evidence type="ECO:0000313" key="2">
    <source>
        <dbReference type="Proteomes" id="UP001054837"/>
    </source>
</evidence>
<sequence length="120" mass="13235">MRRPNFSMENSRNPPFNYQNNLRKTNSFSLLGHVSCARNDAIIGRVDVWTAKVKVETWTKIASSKSPPSLGSIRECIGKGVNLRILGGMRGGGKVQTFLGIEWSVDLYGFVFVSSANLGK</sequence>
<organism evidence="1 2">
    <name type="scientific">Caerostris darwini</name>
    <dbReference type="NCBI Taxonomy" id="1538125"/>
    <lineage>
        <taxon>Eukaryota</taxon>
        <taxon>Metazoa</taxon>
        <taxon>Ecdysozoa</taxon>
        <taxon>Arthropoda</taxon>
        <taxon>Chelicerata</taxon>
        <taxon>Arachnida</taxon>
        <taxon>Araneae</taxon>
        <taxon>Araneomorphae</taxon>
        <taxon>Entelegynae</taxon>
        <taxon>Araneoidea</taxon>
        <taxon>Araneidae</taxon>
        <taxon>Caerostris</taxon>
    </lineage>
</organism>
<evidence type="ECO:0000313" key="1">
    <source>
        <dbReference type="EMBL" id="GIY87618.1"/>
    </source>
</evidence>
<accession>A0AAV4X1J8</accession>
<reference evidence="1 2" key="1">
    <citation type="submission" date="2021-06" db="EMBL/GenBank/DDBJ databases">
        <title>Caerostris darwini draft genome.</title>
        <authorList>
            <person name="Kono N."/>
            <person name="Arakawa K."/>
        </authorList>
    </citation>
    <scope>NUCLEOTIDE SEQUENCE [LARGE SCALE GENOMIC DNA]</scope>
</reference>
<keyword evidence="2" id="KW-1185">Reference proteome</keyword>
<name>A0AAV4X1J8_9ARAC</name>
<comment type="caution">
    <text evidence="1">The sequence shown here is derived from an EMBL/GenBank/DDBJ whole genome shotgun (WGS) entry which is preliminary data.</text>
</comment>
<dbReference type="AlphaFoldDB" id="A0AAV4X1J8"/>
<proteinExistence type="predicted"/>
<protein>
    <submittedName>
        <fullName evidence="1">Uncharacterized protein</fullName>
    </submittedName>
</protein>
<dbReference type="Proteomes" id="UP001054837">
    <property type="component" value="Unassembled WGS sequence"/>
</dbReference>